<keyword evidence="6 8" id="KW-0804">Transcription</keyword>
<dbReference type="GO" id="GO:0031564">
    <property type="term" value="P:transcription antitermination"/>
    <property type="evidence" value="ECO:0007669"/>
    <property type="project" value="UniProtKB-KW"/>
</dbReference>
<dbReference type="GO" id="GO:0006508">
    <property type="term" value="P:proteolysis"/>
    <property type="evidence" value="ECO:0007669"/>
    <property type="project" value="UniProtKB-KW"/>
</dbReference>
<evidence type="ECO:0000256" key="5">
    <source>
        <dbReference type="ARBA" id="ARBA00023015"/>
    </source>
</evidence>
<protein>
    <recommendedName>
        <fullName evidence="8">Transcription antitermination protein NusB</fullName>
    </recommendedName>
    <alternativeName>
        <fullName evidence="8">Antitermination factor NusB</fullName>
    </alternativeName>
</protein>
<dbReference type="InterPro" id="IPR000182">
    <property type="entry name" value="GNAT_dom"/>
</dbReference>
<dbReference type="Gene3D" id="1.10.940.10">
    <property type="entry name" value="NusB-like"/>
    <property type="match status" value="1"/>
</dbReference>
<dbReference type="GO" id="GO:0016747">
    <property type="term" value="F:acyltransferase activity, transferring groups other than amino-acyl groups"/>
    <property type="evidence" value="ECO:0007669"/>
    <property type="project" value="InterPro"/>
</dbReference>
<dbReference type="EMBL" id="UFUW01000001">
    <property type="protein sequence ID" value="SUX25664.1"/>
    <property type="molecule type" value="Genomic_DNA"/>
</dbReference>
<dbReference type="PROSITE" id="PS51186">
    <property type="entry name" value="GNAT"/>
    <property type="match status" value="1"/>
</dbReference>
<keyword evidence="3 8" id="KW-0889">Transcription antitermination</keyword>
<dbReference type="GO" id="GO:0008233">
    <property type="term" value="F:peptidase activity"/>
    <property type="evidence" value="ECO:0007669"/>
    <property type="project" value="UniProtKB-KW"/>
</dbReference>
<feature type="domain" description="N-acetyltransferase" evidence="9">
    <location>
        <begin position="1"/>
        <end position="171"/>
    </location>
</feature>
<gene>
    <name evidence="10" type="primary">paiA</name>
    <name evidence="8" type="synonym">nusB</name>
    <name evidence="10" type="ORF">NCTC13294_02548</name>
</gene>
<keyword evidence="2 10" id="KW-0808">Transferase</keyword>
<keyword evidence="7 10" id="KW-0012">Acyltransferase</keyword>
<dbReference type="Proteomes" id="UP000254572">
    <property type="component" value="Unassembled WGS sequence"/>
</dbReference>
<dbReference type="InterPro" id="IPR011605">
    <property type="entry name" value="NusB_fam"/>
</dbReference>
<evidence type="ECO:0000256" key="3">
    <source>
        <dbReference type="ARBA" id="ARBA00022814"/>
    </source>
</evidence>
<dbReference type="InterPro" id="IPR035926">
    <property type="entry name" value="NusB-like_sf"/>
</dbReference>
<dbReference type="HAMAP" id="MF_00073">
    <property type="entry name" value="NusB"/>
    <property type="match status" value="1"/>
</dbReference>
<sequence>MHIRQLTLADLDQLQSISRTTFHETFAADNSEADMAHYLEHNLSASRLAQELVNPESRFYFAEDDDGNALGYLKTNTGAAQSEPQNPQALEIERIYVLSAHHGRGVGAALYRQARHDAEQQGAPYLWLGVWEHNRSALQFYQKHGFTAFASHTFTLGSDAQTDILMKLDLVPSADSAFHAADDAAPASVPAADSVAPAADDAAPVAPGKTPNLRRRAIEQRSRARRLLLQTLYQWQITGDPPHHVRMNRMEDPKAREIDEDYFAAAYTYITTHREELGNRLATVNNRKVSLLDPVERAILWIGAYEIDERPDIHPTVTINEAVELAKQFGAADSYKYINATLDKLGKQRKS</sequence>
<evidence type="ECO:0000313" key="10">
    <source>
        <dbReference type="EMBL" id="SUX25664.1"/>
    </source>
</evidence>
<comment type="similarity">
    <text evidence="1 8">Belongs to the NusB family.</text>
</comment>
<evidence type="ECO:0000256" key="2">
    <source>
        <dbReference type="ARBA" id="ARBA00022679"/>
    </source>
</evidence>
<evidence type="ECO:0000256" key="7">
    <source>
        <dbReference type="ARBA" id="ARBA00023315"/>
    </source>
</evidence>
<dbReference type="GO" id="GO:0003723">
    <property type="term" value="F:RNA binding"/>
    <property type="evidence" value="ECO:0007669"/>
    <property type="project" value="UniProtKB-UniRule"/>
</dbReference>
<dbReference type="SUPFAM" id="SSF55729">
    <property type="entry name" value="Acyl-CoA N-acyltransferases (Nat)"/>
    <property type="match status" value="1"/>
</dbReference>
<evidence type="ECO:0000313" key="11">
    <source>
        <dbReference type="Proteomes" id="UP000254572"/>
    </source>
</evidence>
<name>A0A381EF58_9GAMM</name>
<keyword evidence="11" id="KW-1185">Reference proteome</keyword>
<dbReference type="Gene3D" id="3.40.630.30">
    <property type="match status" value="1"/>
</dbReference>
<keyword evidence="10" id="KW-0645">Protease</keyword>
<dbReference type="CDD" id="cd04301">
    <property type="entry name" value="NAT_SF"/>
    <property type="match status" value="1"/>
</dbReference>
<dbReference type="Pfam" id="PF00583">
    <property type="entry name" value="Acetyltransf_1"/>
    <property type="match status" value="1"/>
</dbReference>
<dbReference type="AlphaFoldDB" id="A0A381EF58"/>
<dbReference type="RefSeq" id="WP_218565603.1">
    <property type="nucleotide sequence ID" value="NZ_JBHLZC010000001.1"/>
</dbReference>
<dbReference type="InterPro" id="IPR050832">
    <property type="entry name" value="Bact_Acetyltransf"/>
</dbReference>
<evidence type="ECO:0000256" key="1">
    <source>
        <dbReference type="ARBA" id="ARBA00005952"/>
    </source>
</evidence>
<keyword evidence="5 8" id="KW-0805">Transcription regulation</keyword>
<keyword evidence="4 8" id="KW-0694">RNA-binding</keyword>
<dbReference type="Pfam" id="PF01029">
    <property type="entry name" value="NusB"/>
    <property type="match status" value="1"/>
</dbReference>
<dbReference type="InterPro" id="IPR016181">
    <property type="entry name" value="Acyl_CoA_acyltransferase"/>
</dbReference>
<evidence type="ECO:0000256" key="4">
    <source>
        <dbReference type="ARBA" id="ARBA00022884"/>
    </source>
</evidence>
<proteinExistence type="inferred from homology"/>
<dbReference type="PANTHER" id="PTHR43877">
    <property type="entry name" value="AMINOALKYLPHOSPHONATE N-ACETYLTRANSFERASE-RELATED-RELATED"/>
    <property type="match status" value="1"/>
</dbReference>
<dbReference type="SUPFAM" id="SSF48013">
    <property type="entry name" value="NusB-like"/>
    <property type="match status" value="1"/>
</dbReference>
<dbReference type="InterPro" id="IPR006027">
    <property type="entry name" value="NusB_RsmB_TIM44"/>
</dbReference>
<keyword evidence="10" id="KW-0378">Hydrolase</keyword>
<reference evidence="10 11" key="1">
    <citation type="submission" date="2018-06" db="EMBL/GenBank/DDBJ databases">
        <authorList>
            <consortium name="Pathogen Informatics"/>
            <person name="Doyle S."/>
        </authorList>
    </citation>
    <scope>NUCLEOTIDE SEQUENCE [LARGE SCALE GENOMIC DNA]</scope>
    <source>
        <strain evidence="10 11">NCTC13294</strain>
    </source>
</reference>
<comment type="function">
    <text evidence="8">Involved in transcription antitermination. Required for transcription of ribosomal RNA (rRNA) genes. Binds specifically to the boxA antiterminator sequence of the ribosomal RNA (rrn) operons.</text>
</comment>
<evidence type="ECO:0000256" key="6">
    <source>
        <dbReference type="ARBA" id="ARBA00023163"/>
    </source>
</evidence>
<evidence type="ECO:0000256" key="8">
    <source>
        <dbReference type="HAMAP-Rule" id="MF_00073"/>
    </source>
</evidence>
<evidence type="ECO:0000259" key="9">
    <source>
        <dbReference type="PROSITE" id="PS51186"/>
    </source>
</evidence>
<accession>A0A381EF58</accession>
<dbReference type="NCBIfam" id="TIGR01951">
    <property type="entry name" value="nusB"/>
    <property type="match status" value="1"/>
</dbReference>
<dbReference type="GO" id="GO:0006353">
    <property type="term" value="P:DNA-templated transcription termination"/>
    <property type="evidence" value="ECO:0007669"/>
    <property type="project" value="UniProtKB-UniRule"/>
</dbReference>
<organism evidence="10 11">
    <name type="scientific">Cardiobacterium valvarum</name>
    <dbReference type="NCBI Taxonomy" id="194702"/>
    <lineage>
        <taxon>Bacteria</taxon>
        <taxon>Pseudomonadati</taxon>
        <taxon>Pseudomonadota</taxon>
        <taxon>Gammaproteobacteria</taxon>
        <taxon>Cardiobacteriales</taxon>
        <taxon>Cardiobacteriaceae</taxon>
        <taxon>Cardiobacterium</taxon>
    </lineage>
</organism>